<feature type="region of interest" description="Disordered" evidence="1">
    <location>
        <begin position="618"/>
        <end position="642"/>
    </location>
</feature>
<evidence type="ECO:0000256" key="1">
    <source>
        <dbReference type="SAM" id="MobiDB-lite"/>
    </source>
</evidence>
<reference evidence="2" key="1">
    <citation type="submission" date="2020-05" db="EMBL/GenBank/DDBJ databases">
        <authorList>
            <person name="Chiriac C."/>
            <person name="Salcher M."/>
            <person name="Ghai R."/>
            <person name="Kavagutti S V."/>
        </authorList>
    </citation>
    <scope>NUCLEOTIDE SEQUENCE</scope>
</reference>
<gene>
    <name evidence="2" type="ORF">UFOVP235_12</name>
</gene>
<name>A0A6J7WU46_9CAUD</name>
<proteinExistence type="predicted"/>
<sequence length="642" mass="72878">MAIETNRYAQYASAGVAQDGCIVDLSNLMEPILNYEDVSARLSDEQELRIVDWVRSASLMSYRKISKRYDHWLEADRAHDVYVRPDATDFREKAVIADTRAIADTVMTYMMAALAGRNPMFQLEGLNRKSRSASLILERVLHQQMRRTAGEARLAQMLLDSIRYGFAPTKLLWDAKSNQNQIINFDPRRVFPDPRVSWGDWERMQYIVFSDFVSFPALLQTGLYPKLREYPQLRHRLNTNKVGWENHRWHSEQGRGLSIDPSQPLSRERMNHTFFTLGDSRVIDECWVRLSGYEIGVPTIDQIWLVLTILDENVVIRCQLNPYGQQFPNVIGSLFNDTHKNYGQSLYDILLPLHDIATWLLRSRIDNVQAALNNLIFVDPTQVSVADLIDRNPWGVVRTLPGSKPGDGVFIAQVPDVTRGHWNDIAALSDLKQRVSAASDAQQGMPTADVRTATEIQRLTQLGSQRLGVLSRIASANYVRPLVRMMVANIQDALVYDGSIKVNEDNMPNTLAPMVQDGYIDFNVQKDLQGEIDYLVIDGTLPLEPTRNAETWVNMLQVINQTGLNMEYNVGQMAEEAIRAMGITDLDRFRISKDQLQQNGLSPSQQLSVMEKMRGASVQPQEQVAQEVQKGNLIPMRTAQNG</sequence>
<organism evidence="2">
    <name type="scientific">uncultured Caudovirales phage</name>
    <dbReference type="NCBI Taxonomy" id="2100421"/>
    <lineage>
        <taxon>Viruses</taxon>
        <taxon>Duplodnaviria</taxon>
        <taxon>Heunggongvirae</taxon>
        <taxon>Uroviricota</taxon>
        <taxon>Caudoviricetes</taxon>
        <taxon>Peduoviridae</taxon>
        <taxon>Maltschvirus</taxon>
        <taxon>Maltschvirus maltsch</taxon>
    </lineage>
</organism>
<accession>A0A6J7WU46</accession>
<dbReference type="EMBL" id="LR798282">
    <property type="protein sequence ID" value="CAB5220222.1"/>
    <property type="molecule type" value="Genomic_DNA"/>
</dbReference>
<protein>
    <submittedName>
        <fullName evidence="2">Uncharacterized protein</fullName>
    </submittedName>
</protein>
<evidence type="ECO:0000313" key="2">
    <source>
        <dbReference type="EMBL" id="CAB5220222.1"/>
    </source>
</evidence>
<dbReference type="InterPro" id="IPR056909">
    <property type="entry name" value="SU10_portal"/>
</dbReference>
<feature type="compositionally biased region" description="Low complexity" evidence="1">
    <location>
        <begin position="618"/>
        <end position="629"/>
    </location>
</feature>
<dbReference type="Pfam" id="PF23899">
    <property type="entry name" value="SU10_portal"/>
    <property type="match status" value="1"/>
</dbReference>